<evidence type="ECO:0000313" key="6">
    <source>
        <dbReference type="Proteomes" id="UP000054549"/>
    </source>
</evidence>
<dbReference type="STRING" id="946122.A0A0C2WGJ8"/>
<keyword evidence="1" id="KW-0677">Repeat</keyword>
<feature type="repeat" description="PPR" evidence="2">
    <location>
        <begin position="526"/>
        <end position="560"/>
    </location>
</feature>
<feature type="region of interest" description="Disordered" evidence="3">
    <location>
        <begin position="96"/>
        <end position="132"/>
    </location>
</feature>
<evidence type="ECO:0000313" key="5">
    <source>
        <dbReference type="EMBL" id="KIL60552.1"/>
    </source>
</evidence>
<evidence type="ECO:0000259" key="4">
    <source>
        <dbReference type="Pfam" id="PF17177"/>
    </source>
</evidence>
<dbReference type="InterPro" id="IPR051222">
    <property type="entry name" value="PPR/CCM1_RNA-binding"/>
</dbReference>
<dbReference type="NCBIfam" id="TIGR00756">
    <property type="entry name" value="PPR"/>
    <property type="match status" value="2"/>
</dbReference>
<feature type="region of interest" description="Disordered" evidence="3">
    <location>
        <begin position="862"/>
        <end position="907"/>
    </location>
</feature>
<evidence type="ECO:0000256" key="1">
    <source>
        <dbReference type="ARBA" id="ARBA00022737"/>
    </source>
</evidence>
<dbReference type="PANTHER" id="PTHR47942">
    <property type="entry name" value="TETRATRICOPEPTIDE REPEAT (TPR)-LIKE SUPERFAMILY PROTEIN-RELATED"/>
    <property type="match status" value="1"/>
</dbReference>
<evidence type="ECO:0000256" key="2">
    <source>
        <dbReference type="PROSITE-ProRule" id="PRU00708"/>
    </source>
</evidence>
<dbReference type="Pfam" id="PF17177">
    <property type="entry name" value="PPR_long"/>
    <property type="match status" value="1"/>
</dbReference>
<dbReference type="Pfam" id="PF01535">
    <property type="entry name" value="PPR"/>
    <property type="match status" value="2"/>
</dbReference>
<dbReference type="InterPro" id="IPR033443">
    <property type="entry name" value="PROP1-like_PPR_dom"/>
</dbReference>
<feature type="region of interest" description="Disordered" evidence="3">
    <location>
        <begin position="161"/>
        <end position="254"/>
    </location>
</feature>
<feature type="domain" description="PROP1-like PPR" evidence="4">
    <location>
        <begin position="1050"/>
        <end position="1187"/>
    </location>
</feature>
<feature type="compositionally biased region" description="Polar residues" evidence="3">
    <location>
        <begin position="862"/>
        <end position="898"/>
    </location>
</feature>
<name>A0A0C2WGJ8_AMAMK</name>
<reference evidence="5 6" key="1">
    <citation type="submission" date="2014-04" db="EMBL/GenBank/DDBJ databases">
        <title>Evolutionary Origins and Diversification of the Mycorrhizal Mutualists.</title>
        <authorList>
            <consortium name="DOE Joint Genome Institute"/>
            <consortium name="Mycorrhizal Genomics Consortium"/>
            <person name="Kohler A."/>
            <person name="Kuo A."/>
            <person name="Nagy L.G."/>
            <person name="Floudas D."/>
            <person name="Copeland A."/>
            <person name="Barry K.W."/>
            <person name="Cichocki N."/>
            <person name="Veneault-Fourrey C."/>
            <person name="LaButti K."/>
            <person name="Lindquist E.A."/>
            <person name="Lipzen A."/>
            <person name="Lundell T."/>
            <person name="Morin E."/>
            <person name="Murat C."/>
            <person name="Riley R."/>
            <person name="Ohm R."/>
            <person name="Sun H."/>
            <person name="Tunlid A."/>
            <person name="Henrissat B."/>
            <person name="Grigoriev I.V."/>
            <person name="Hibbett D.S."/>
            <person name="Martin F."/>
        </authorList>
    </citation>
    <scope>NUCLEOTIDE SEQUENCE [LARGE SCALE GENOMIC DNA]</scope>
    <source>
        <strain evidence="5 6">Koide BX008</strain>
    </source>
</reference>
<dbReference type="InterPro" id="IPR011990">
    <property type="entry name" value="TPR-like_helical_dom_sf"/>
</dbReference>
<feature type="repeat" description="PPR" evidence="2">
    <location>
        <begin position="1106"/>
        <end position="1141"/>
    </location>
</feature>
<dbReference type="Proteomes" id="UP000054549">
    <property type="component" value="Unassembled WGS sequence"/>
</dbReference>
<feature type="region of interest" description="Disordered" evidence="3">
    <location>
        <begin position="34"/>
        <end position="79"/>
    </location>
</feature>
<dbReference type="PANTHER" id="PTHR47942:SF63">
    <property type="entry name" value="PENTATRICOPEPTIDE REPEAT-CONTAINING PROTEIN"/>
    <property type="match status" value="1"/>
</dbReference>
<dbReference type="PROSITE" id="PS51375">
    <property type="entry name" value="PPR"/>
    <property type="match status" value="4"/>
</dbReference>
<feature type="repeat" description="PPR" evidence="2">
    <location>
        <begin position="1071"/>
        <end position="1105"/>
    </location>
</feature>
<dbReference type="Pfam" id="PF13812">
    <property type="entry name" value="PPR_3"/>
    <property type="match status" value="1"/>
</dbReference>
<dbReference type="InParanoid" id="A0A0C2WGJ8"/>
<dbReference type="Gene3D" id="1.25.40.10">
    <property type="entry name" value="Tetratricopeptide repeat domain"/>
    <property type="match status" value="3"/>
</dbReference>
<accession>A0A0C2WGJ8</accession>
<dbReference type="HOGENOM" id="CLU_002074_1_0_1"/>
<dbReference type="InterPro" id="IPR002885">
    <property type="entry name" value="PPR_rpt"/>
</dbReference>
<feature type="compositionally biased region" description="Polar residues" evidence="3">
    <location>
        <begin position="171"/>
        <end position="186"/>
    </location>
</feature>
<protein>
    <recommendedName>
        <fullName evidence="4">PROP1-like PPR domain-containing protein</fullName>
    </recommendedName>
</protein>
<feature type="compositionally biased region" description="Low complexity" evidence="3">
    <location>
        <begin position="194"/>
        <end position="209"/>
    </location>
</feature>
<proteinExistence type="predicted"/>
<dbReference type="EMBL" id="KN818297">
    <property type="protein sequence ID" value="KIL60552.1"/>
    <property type="molecule type" value="Genomic_DNA"/>
</dbReference>
<feature type="repeat" description="PPR" evidence="2">
    <location>
        <begin position="574"/>
        <end position="608"/>
    </location>
</feature>
<evidence type="ECO:0000256" key="3">
    <source>
        <dbReference type="SAM" id="MobiDB-lite"/>
    </source>
</evidence>
<keyword evidence="6" id="KW-1185">Reference proteome</keyword>
<sequence>MLPKVATHILHTTSRAAAAVHNQTSTLRNVFQLQTSPGSSAGSGTTPLGPWNGTGNSSKGSHGPGPGGAKQNTGSRFYTGFTGPVRAVTQANAVTSQDGTLVQHEDSQEDTAPVSSRRAALRAPKEAHLRSSSVSIGAMGHHKRAESLSVLKTVQIHARSRQAFAQPPSAIENTAPSKKSTLQSSRPLIARRNSTSSPTSVTVPLPSTSNRRNSTYAAACDVDPSSIPPPHVPTSNESGSPQTTQPPTPEFSDPKETAAYLALKAARDSQSPVAVADAVHHFRQTTEKPTVREFNMALGALVSTRRAGEPLTLLMETYNDMIKFSLIPTIQTYALLVQALTDRDFEVQQVIRTIQTRIQRRTSITGRFEPGSQSKDEEGLAMLQEEDSLASALALFENIISFKGNSHLPAEAYHTLLRGCACRGNAAQASRIFAQLESRKDIKPTSMTYKYLIQAYTNAGEIKGAERVFTEYHEICRSRPERLFWGLQGTTYDQRRVLMLVEVMISSPSTGSWSSPSSGMDVPQPASPTFTAVLAGFCDSGDVETASVWFNRLLEQQHSPGDDPLAQGQVVRPDTVAWNVMIESLASHGMVDSLNNAFEQMLTIGAKDGISPTVTQKVITFAANMKRMQSLASSDAELKLKFLLDKVMVINDDVGKRSVMVQAIWEESLSHGLVDLGAKAILDYAETLVNLVRQGATTSVVPALRIANEHLVTFLARLYETTKGNVPFALVLSLSRLARNIKHEPPFADEHVPYVLHSYGLARRAGAVPADMQPTEWTDLLNAAIQVEVAEIDGRQEIFPPVSQSAFGGVVSLIQDMEAAGLSLSNFDKEFVDRVLRVVFLKYDGDQIKAITAKLGPEFQVQPNQADAQSPASTLSVDEQTTNGSSQASSPTLYNSPAESFKPSPVADAPATTKIFVDARLSREIDELLKSSRPVKEVTGEAYTILTDTLLRGRLPTPVTVGRLIQALGRAGEIDKVQEVYGIAQNALNVGPKYWSSEAWFKIEDGMVIALAHAGQIDAAHAHRERILAHGGAPTADAYGVLIQNMKDTTDDASNALALFQEAVARKVWLNQYLYNNIISKLAKARKAEQAVDLFHQMKAQNINPSSITYGAVIGACTRVGDVQSAETLFAEMEAARNFKPRVPPYNTMMQLYTTTKPNRERALYYYEKMKQARVKPTAHTYKLLMDAYGALEPVDINSMEQVFLSLQRDTSLPILGIHFASLINAHGCVVKDLTKVRSIFDSISSYHPRAQAPDAVVYEAMINVLVAHRRADLIEGYVTKMKEQGVRMTAYIANFLIKGYANAHQLEQARATFESLVDPPEGIAAPGNHIPHDGVVADRSRTGAALEAVYREPSTWEAMVRAELGAGEKARALELLERLKTRKYPEAVFNRISGILVDHSMVL</sequence>
<organism evidence="5 6">
    <name type="scientific">Amanita muscaria (strain Koide BX008)</name>
    <dbReference type="NCBI Taxonomy" id="946122"/>
    <lineage>
        <taxon>Eukaryota</taxon>
        <taxon>Fungi</taxon>
        <taxon>Dikarya</taxon>
        <taxon>Basidiomycota</taxon>
        <taxon>Agaricomycotina</taxon>
        <taxon>Agaricomycetes</taxon>
        <taxon>Agaricomycetidae</taxon>
        <taxon>Agaricales</taxon>
        <taxon>Pluteineae</taxon>
        <taxon>Amanitaceae</taxon>
        <taxon>Amanita</taxon>
    </lineage>
</organism>
<feature type="compositionally biased region" description="Low complexity" evidence="3">
    <location>
        <begin position="35"/>
        <end position="61"/>
    </location>
</feature>
<gene>
    <name evidence="5" type="ORF">M378DRAFT_168036</name>
</gene>
<dbReference type="OrthoDB" id="411857at2759"/>